<dbReference type="SUPFAM" id="SSF55874">
    <property type="entry name" value="ATPase domain of HSP90 chaperone/DNA topoisomerase II/histidine kinase"/>
    <property type="match status" value="1"/>
</dbReference>
<dbReference type="PANTHER" id="PTHR43065:SF10">
    <property type="entry name" value="PEROXIDE STRESS-ACTIVATED HISTIDINE KINASE MAK3"/>
    <property type="match status" value="1"/>
</dbReference>
<evidence type="ECO:0000256" key="7">
    <source>
        <dbReference type="ARBA" id="ARBA00022840"/>
    </source>
</evidence>
<evidence type="ECO:0000259" key="9">
    <source>
        <dbReference type="PROSITE" id="PS50109"/>
    </source>
</evidence>
<comment type="catalytic activity">
    <reaction evidence="1">
        <text>ATP + protein L-histidine = ADP + protein N-phospho-L-histidine.</text>
        <dbReference type="EC" id="2.7.13.3"/>
    </reaction>
</comment>
<evidence type="ECO:0000256" key="3">
    <source>
        <dbReference type="ARBA" id="ARBA00022553"/>
    </source>
</evidence>
<dbReference type="PROSITE" id="PS50109">
    <property type="entry name" value="HIS_KIN"/>
    <property type="match status" value="1"/>
</dbReference>
<dbReference type="GO" id="GO:0016301">
    <property type="term" value="F:kinase activity"/>
    <property type="evidence" value="ECO:0007669"/>
    <property type="project" value="UniProtKB-KW"/>
</dbReference>
<proteinExistence type="predicted"/>
<dbReference type="Proteomes" id="UP000756860">
    <property type="component" value="Unassembled WGS sequence"/>
</dbReference>
<dbReference type="EMBL" id="JAHCVK010000004">
    <property type="protein sequence ID" value="MBT0653563.1"/>
    <property type="molecule type" value="Genomic_DNA"/>
</dbReference>
<reference evidence="10 11" key="1">
    <citation type="submission" date="2021-05" db="EMBL/GenBank/DDBJ databases">
        <title>The draft genome of Geobacter luticola JCM 17780.</title>
        <authorList>
            <person name="Xu Z."/>
            <person name="Masuda Y."/>
            <person name="Itoh H."/>
            <person name="Senoo K."/>
        </authorList>
    </citation>
    <scope>NUCLEOTIDE SEQUENCE [LARGE SCALE GENOMIC DNA]</scope>
    <source>
        <strain evidence="10 11">JCM 17780</strain>
    </source>
</reference>
<keyword evidence="3" id="KW-0597">Phosphoprotein</keyword>
<evidence type="ECO:0000256" key="1">
    <source>
        <dbReference type="ARBA" id="ARBA00000085"/>
    </source>
</evidence>
<keyword evidence="4" id="KW-0808">Transferase</keyword>
<dbReference type="EC" id="2.7.13.3" evidence="2"/>
<gene>
    <name evidence="10" type="ORF">KI810_10890</name>
</gene>
<dbReference type="PRINTS" id="PR00344">
    <property type="entry name" value="BCTRLSENSOR"/>
</dbReference>
<evidence type="ECO:0000256" key="6">
    <source>
        <dbReference type="ARBA" id="ARBA00022777"/>
    </source>
</evidence>
<dbReference type="InterPro" id="IPR003661">
    <property type="entry name" value="HisK_dim/P_dom"/>
</dbReference>
<evidence type="ECO:0000256" key="8">
    <source>
        <dbReference type="ARBA" id="ARBA00023012"/>
    </source>
</evidence>
<keyword evidence="7" id="KW-0067">ATP-binding</keyword>
<dbReference type="InterPro" id="IPR036097">
    <property type="entry name" value="HisK_dim/P_sf"/>
</dbReference>
<dbReference type="Gene3D" id="1.10.287.130">
    <property type="match status" value="1"/>
</dbReference>
<dbReference type="InterPro" id="IPR003594">
    <property type="entry name" value="HATPase_dom"/>
</dbReference>
<dbReference type="PANTHER" id="PTHR43065">
    <property type="entry name" value="SENSOR HISTIDINE KINASE"/>
    <property type="match status" value="1"/>
</dbReference>
<dbReference type="CDD" id="cd00082">
    <property type="entry name" value="HisKA"/>
    <property type="match status" value="1"/>
</dbReference>
<evidence type="ECO:0000313" key="10">
    <source>
        <dbReference type="EMBL" id="MBT0653563.1"/>
    </source>
</evidence>
<evidence type="ECO:0000256" key="2">
    <source>
        <dbReference type="ARBA" id="ARBA00012438"/>
    </source>
</evidence>
<evidence type="ECO:0000256" key="5">
    <source>
        <dbReference type="ARBA" id="ARBA00022741"/>
    </source>
</evidence>
<keyword evidence="6 10" id="KW-0418">Kinase</keyword>
<organism evidence="10 11">
    <name type="scientific">Geomobilimonas luticola</name>
    <dbReference type="NCBI Taxonomy" id="1114878"/>
    <lineage>
        <taxon>Bacteria</taxon>
        <taxon>Pseudomonadati</taxon>
        <taxon>Thermodesulfobacteriota</taxon>
        <taxon>Desulfuromonadia</taxon>
        <taxon>Geobacterales</taxon>
        <taxon>Geobacteraceae</taxon>
        <taxon>Geomobilimonas</taxon>
    </lineage>
</organism>
<protein>
    <recommendedName>
        <fullName evidence="2">histidine kinase</fullName>
        <ecNumber evidence="2">2.7.13.3</ecNumber>
    </recommendedName>
</protein>
<evidence type="ECO:0000313" key="11">
    <source>
        <dbReference type="Proteomes" id="UP000756860"/>
    </source>
</evidence>
<dbReference type="Pfam" id="PF00512">
    <property type="entry name" value="HisKA"/>
    <property type="match status" value="1"/>
</dbReference>
<name>A0ABS5SDY3_9BACT</name>
<dbReference type="SMART" id="SM00387">
    <property type="entry name" value="HATPase_c"/>
    <property type="match status" value="1"/>
</dbReference>
<keyword evidence="5" id="KW-0547">Nucleotide-binding</keyword>
<dbReference type="Pfam" id="PF02518">
    <property type="entry name" value="HATPase_c"/>
    <property type="match status" value="1"/>
</dbReference>
<sequence>MSHLLAKYVNDEGRIPEDLLEQLAFNEKMAEIGRLAAGMIHELNTPLSVIVSAAQMIMREEELPEFVREMVERIDQEAQRLSQFTKGLLTFARREDDAGPDADINQVLREVMAFLKYEAQKRSITVVEELDFHLPSVAADGNRLKQVFINLVMNALQAMEQGGTLLVRTAIAQDGSVEAQIADTGPGITPEVLPRIFEPFYSTKAVGEGTGLGLFITRTIVELMGGRITVRSVVGEGTTFTAVFPAA</sequence>
<dbReference type="Gene3D" id="3.30.565.10">
    <property type="entry name" value="Histidine kinase-like ATPase, C-terminal domain"/>
    <property type="match status" value="1"/>
</dbReference>
<dbReference type="SMART" id="SM00388">
    <property type="entry name" value="HisKA"/>
    <property type="match status" value="1"/>
</dbReference>
<keyword evidence="11" id="KW-1185">Reference proteome</keyword>
<keyword evidence="8" id="KW-0902">Two-component regulatory system</keyword>
<evidence type="ECO:0000256" key="4">
    <source>
        <dbReference type="ARBA" id="ARBA00022679"/>
    </source>
</evidence>
<dbReference type="InterPro" id="IPR036890">
    <property type="entry name" value="HATPase_C_sf"/>
</dbReference>
<dbReference type="InterPro" id="IPR004358">
    <property type="entry name" value="Sig_transdc_His_kin-like_C"/>
</dbReference>
<accession>A0ABS5SDY3</accession>
<dbReference type="SUPFAM" id="SSF47384">
    <property type="entry name" value="Homodimeric domain of signal transducing histidine kinase"/>
    <property type="match status" value="1"/>
</dbReference>
<comment type="caution">
    <text evidence="10">The sequence shown here is derived from an EMBL/GenBank/DDBJ whole genome shotgun (WGS) entry which is preliminary data.</text>
</comment>
<feature type="domain" description="Histidine kinase" evidence="9">
    <location>
        <begin position="38"/>
        <end position="247"/>
    </location>
</feature>
<dbReference type="InterPro" id="IPR005467">
    <property type="entry name" value="His_kinase_dom"/>
</dbReference>